<keyword evidence="1" id="KW-1133">Transmembrane helix</keyword>
<dbReference type="EMBL" id="SSHJ02000001">
    <property type="protein sequence ID" value="MFN0254910.1"/>
    <property type="molecule type" value="Genomic_DNA"/>
</dbReference>
<dbReference type="RefSeq" id="WP_138722020.1">
    <property type="nucleotide sequence ID" value="NZ_SSHJ02000001.1"/>
</dbReference>
<evidence type="ECO:0000313" key="3">
    <source>
        <dbReference type="Proteomes" id="UP001517247"/>
    </source>
</evidence>
<comment type="caution">
    <text evidence="2">The sequence shown here is derived from an EMBL/GenBank/DDBJ whole genome shotgun (WGS) entry which is preliminary data.</text>
</comment>
<accession>A0ABW9J441</accession>
<dbReference type="SUPFAM" id="SSF103473">
    <property type="entry name" value="MFS general substrate transporter"/>
    <property type="match status" value="1"/>
</dbReference>
<keyword evidence="3" id="KW-1185">Reference proteome</keyword>
<evidence type="ECO:0000256" key="1">
    <source>
        <dbReference type="SAM" id="Phobius"/>
    </source>
</evidence>
<dbReference type="Proteomes" id="UP001517247">
    <property type="component" value="Unassembled WGS sequence"/>
</dbReference>
<reference evidence="2 3" key="1">
    <citation type="submission" date="2024-12" db="EMBL/GenBank/DDBJ databases">
        <authorList>
            <person name="Hu S."/>
        </authorList>
    </citation>
    <scope>NUCLEOTIDE SEQUENCE [LARGE SCALE GENOMIC DNA]</scope>
    <source>
        <strain evidence="2 3">THG-T11</strain>
    </source>
</reference>
<protein>
    <submittedName>
        <fullName evidence="2">Oligosaccharide repeat unit polymerase</fullName>
    </submittedName>
</protein>
<proteinExistence type="predicted"/>
<name>A0ABW9J441_9SPHI</name>
<evidence type="ECO:0000313" key="2">
    <source>
        <dbReference type="EMBL" id="MFN0254910.1"/>
    </source>
</evidence>
<organism evidence="2 3">
    <name type="scientific">Pedobacter ureilyticus</name>
    <dbReference type="NCBI Taxonomy" id="1393051"/>
    <lineage>
        <taxon>Bacteria</taxon>
        <taxon>Pseudomonadati</taxon>
        <taxon>Bacteroidota</taxon>
        <taxon>Sphingobacteriia</taxon>
        <taxon>Sphingobacteriales</taxon>
        <taxon>Sphingobacteriaceae</taxon>
        <taxon>Pedobacter</taxon>
    </lineage>
</organism>
<keyword evidence="1" id="KW-0812">Transmembrane</keyword>
<feature type="transmembrane region" description="Helical" evidence="1">
    <location>
        <begin position="92"/>
        <end position="112"/>
    </location>
</feature>
<dbReference type="InterPro" id="IPR036259">
    <property type="entry name" value="MFS_trans_sf"/>
</dbReference>
<sequence length="225" mass="25768">MTKNPQKLSMEDNKIVHKVEKVKAGALAFIGAGFFSQGIIYFQEQSNYHIPRILYPFYKLFGHIGLAVAMLVLGLVLIYWGYTRWKKHDGKIGIFALIAVISFVAFFAILSLTGTKKTTTEELIQKSDETRAKGIEKMKEMDEPDLSSDEVKQHFANFYSILKQREDAKKNEDQVAQKKVGDAYNAWTEKSALLIQKLETPEQKQQFALYVGKLTLKWQEVKPVR</sequence>
<gene>
    <name evidence="2" type="ORF">E6A44_004960</name>
</gene>
<keyword evidence="1" id="KW-0472">Membrane</keyword>
<feature type="transmembrane region" description="Helical" evidence="1">
    <location>
        <begin position="60"/>
        <end position="80"/>
    </location>
</feature>